<keyword evidence="2" id="KW-0813">Transport</keyword>
<evidence type="ECO:0000256" key="1">
    <source>
        <dbReference type="ARBA" id="ARBA00004202"/>
    </source>
</evidence>
<evidence type="ECO:0000313" key="12">
    <source>
        <dbReference type="Proteomes" id="UP000199288"/>
    </source>
</evidence>
<evidence type="ECO:0000256" key="5">
    <source>
        <dbReference type="ARBA" id="ARBA00022741"/>
    </source>
</evidence>
<evidence type="ECO:0000256" key="6">
    <source>
        <dbReference type="ARBA" id="ARBA00022840"/>
    </source>
</evidence>
<dbReference type="CDD" id="cd03214">
    <property type="entry name" value="ABC_Iron-Siderophores_B12_Hemin"/>
    <property type="match status" value="1"/>
</dbReference>
<keyword evidence="6 11" id="KW-0067">ATP-binding</keyword>
<organism evidence="11 12">
    <name type="scientific">Bowdeniella nasicola</name>
    <dbReference type="NCBI Taxonomy" id="208480"/>
    <lineage>
        <taxon>Bacteria</taxon>
        <taxon>Bacillati</taxon>
        <taxon>Actinomycetota</taxon>
        <taxon>Actinomycetes</taxon>
        <taxon>Actinomycetales</taxon>
        <taxon>Actinomycetaceae</taxon>
        <taxon>Bowdeniella</taxon>
    </lineage>
</organism>
<evidence type="ECO:0000256" key="4">
    <source>
        <dbReference type="ARBA" id="ARBA00022496"/>
    </source>
</evidence>
<evidence type="ECO:0000256" key="9">
    <source>
        <dbReference type="ARBA" id="ARBA00023136"/>
    </source>
</evidence>
<dbReference type="SUPFAM" id="SSF52540">
    <property type="entry name" value="P-loop containing nucleoside triphosphate hydrolases"/>
    <property type="match status" value="1"/>
</dbReference>
<name>A0A1H4AEC2_9ACTO</name>
<dbReference type="InterPro" id="IPR017871">
    <property type="entry name" value="ABC_transporter-like_CS"/>
</dbReference>
<dbReference type="GO" id="GO:0006826">
    <property type="term" value="P:iron ion transport"/>
    <property type="evidence" value="ECO:0007669"/>
    <property type="project" value="UniProtKB-KW"/>
</dbReference>
<keyword evidence="7" id="KW-0408">Iron</keyword>
<dbReference type="GO" id="GO:0005886">
    <property type="term" value="C:plasma membrane"/>
    <property type="evidence" value="ECO:0007669"/>
    <property type="project" value="UniProtKB-SubCell"/>
</dbReference>
<dbReference type="GO" id="GO:0016887">
    <property type="term" value="F:ATP hydrolysis activity"/>
    <property type="evidence" value="ECO:0007669"/>
    <property type="project" value="InterPro"/>
</dbReference>
<gene>
    <name evidence="11" type="ORF">SAMN02910418_01409</name>
</gene>
<evidence type="ECO:0000313" key="11">
    <source>
        <dbReference type="EMBL" id="SEA33854.1"/>
    </source>
</evidence>
<dbReference type="FunFam" id="3.40.50.300:FF:000134">
    <property type="entry name" value="Iron-enterobactin ABC transporter ATP-binding protein"/>
    <property type="match status" value="1"/>
</dbReference>
<dbReference type="AlphaFoldDB" id="A0A1H4AEC2"/>
<keyword evidence="4" id="KW-0410">Iron transport</keyword>
<dbReference type="EMBL" id="FNQV01000007">
    <property type="protein sequence ID" value="SEA33854.1"/>
    <property type="molecule type" value="Genomic_DNA"/>
</dbReference>
<dbReference type="Pfam" id="PF00005">
    <property type="entry name" value="ABC_tran"/>
    <property type="match status" value="1"/>
</dbReference>
<reference evidence="12" key="1">
    <citation type="submission" date="2016-10" db="EMBL/GenBank/DDBJ databases">
        <authorList>
            <person name="Varghese N."/>
            <person name="Submissions S."/>
        </authorList>
    </citation>
    <scope>NUCLEOTIDE SEQUENCE [LARGE SCALE GENOMIC DNA]</scope>
    <source>
        <strain evidence="12">KPR-1</strain>
    </source>
</reference>
<dbReference type="PANTHER" id="PTHR42771">
    <property type="entry name" value="IRON(3+)-HYDROXAMATE IMPORT ATP-BINDING PROTEIN FHUC"/>
    <property type="match status" value="1"/>
</dbReference>
<evidence type="ECO:0000256" key="2">
    <source>
        <dbReference type="ARBA" id="ARBA00022448"/>
    </source>
</evidence>
<dbReference type="PROSITE" id="PS00211">
    <property type="entry name" value="ABC_TRANSPORTER_1"/>
    <property type="match status" value="1"/>
</dbReference>
<dbReference type="Gene3D" id="3.40.50.300">
    <property type="entry name" value="P-loop containing nucleotide triphosphate hydrolases"/>
    <property type="match status" value="1"/>
</dbReference>
<accession>A0A1H4AEC2</accession>
<feature type="domain" description="ABC transporter" evidence="10">
    <location>
        <begin position="6"/>
        <end position="242"/>
    </location>
</feature>
<keyword evidence="5" id="KW-0547">Nucleotide-binding</keyword>
<dbReference type="InterPro" id="IPR003439">
    <property type="entry name" value="ABC_transporter-like_ATP-bd"/>
</dbReference>
<dbReference type="OrthoDB" id="3291337at2"/>
<keyword evidence="9" id="KW-0472">Membrane</keyword>
<proteinExistence type="predicted"/>
<evidence type="ECO:0000259" key="10">
    <source>
        <dbReference type="PROSITE" id="PS50893"/>
    </source>
</evidence>
<sequence length="265" mass="28393">MTHPALSAHHLSAGYRSEPVLRDISLSVARGEWLALIGPNGSGKSTLFAALTGSLAATGGHIMIDGKPRGARTAREQAKVLALLPQSPPPPAGITVSELVMQGRHPHRGALRFSEAADRAPVAEAIALVGLAGYEDRYVERLSGGERQRAWMAMTIAQAAPIWLLDEPTTFLDLGHQFELLELIHTLREQRGLTVITVLHDINQAARFADRLLVLNHGTVIADGAPSDVITTELLRDHFGVEASVSIDDVTSRPVCAPRAAARSQ</sequence>
<evidence type="ECO:0000256" key="7">
    <source>
        <dbReference type="ARBA" id="ARBA00023004"/>
    </source>
</evidence>
<dbReference type="PANTHER" id="PTHR42771:SF2">
    <property type="entry name" value="IRON(3+)-HYDROXAMATE IMPORT ATP-BINDING PROTEIN FHUC"/>
    <property type="match status" value="1"/>
</dbReference>
<comment type="subcellular location">
    <subcellularLocation>
        <location evidence="1">Cell membrane</location>
        <topology evidence="1">Peripheral membrane protein</topology>
    </subcellularLocation>
</comment>
<keyword evidence="3" id="KW-1003">Cell membrane</keyword>
<dbReference type="InterPro" id="IPR027417">
    <property type="entry name" value="P-loop_NTPase"/>
</dbReference>
<protein>
    <submittedName>
        <fullName evidence="11">Iron complex transport system ATP-binding protein</fullName>
    </submittedName>
</protein>
<dbReference type="PROSITE" id="PS50893">
    <property type="entry name" value="ABC_TRANSPORTER_2"/>
    <property type="match status" value="1"/>
</dbReference>
<dbReference type="InterPro" id="IPR051535">
    <property type="entry name" value="Siderophore_ABC-ATPase"/>
</dbReference>
<dbReference type="Proteomes" id="UP000199288">
    <property type="component" value="Unassembled WGS sequence"/>
</dbReference>
<keyword evidence="8" id="KW-0406">Ion transport</keyword>
<evidence type="ECO:0000256" key="3">
    <source>
        <dbReference type="ARBA" id="ARBA00022475"/>
    </source>
</evidence>
<keyword evidence="12" id="KW-1185">Reference proteome</keyword>
<dbReference type="InterPro" id="IPR003593">
    <property type="entry name" value="AAA+_ATPase"/>
</dbReference>
<dbReference type="GO" id="GO:0005524">
    <property type="term" value="F:ATP binding"/>
    <property type="evidence" value="ECO:0007669"/>
    <property type="project" value="UniProtKB-KW"/>
</dbReference>
<evidence type="ECO:0000256" key="8">
    <source>
        <dbReference type="ARBA" id="ARBA00023065"/>
    </source>
</evidence>
<dbReference type="RefSeq" id="WP_092564135.1">
    <property type="nucleotide sequence ID" value="NZ_FNQV01000007.1"/>
</dbReference>
<dbReference type="SMART" id="SM00382">
    <property type="entry name" value="AAA"/>
    <property type="match status" value="1"/>
</dbReference>